<dbReference type="Gene3D" id="1.10.20.10">
    <property type="entry name" value="Histone, subunit A"/>
    <property type="match status" value="1"/>
</dbReference>
<dbReference type="OrthoDB" id="341924at2759"/>
<dbReference type="GO" id="GO:0016251">
    <property type="term" value="F:RNA polymerase II general transcription initiation factor activity"/>
    <property type="evidence" value="ECO:0007669"/>
    <property type="project" value="TreeGrafter"/>
</dbReference>
<dbReference type="EMBL" id="UXUI01007448">
    <property type="protein sequence ID" value="VDD87633.1"/>
    <property type="molecule type" value="Genomic_DNA"/>
</dbReference>
<dbReference type="GO" id="GO:0005669">
    <property type="term" value="C:transcription factor TFIID complex"/>
    <property type="evidence" value="ECO:0007669"/>
    <property type="project" value="TreeGrafter"/>
</dbReference>
<evidence type="ECO:0000313" key="7">
    <source>
        <dbReference type="EMBL" id="VDD87633.1"/>
    </source>
</evidence>
<dbReference type="GO" id="GO:0003713">
    <property type="term" value="F:transcription coactivator activity"/>
    <property type="evidence" value="ECO:0007669"/>
    <property type="project" value="TreeGrafter"/>
</dbReference>
<comment type="similarity">
    <text evidence="2">Belongs to the TAF9 family.</text>
</comment>
<proteinExistence type="inferred from homology"/>
<dbReference type="Pfam" id="PF02291">
    <property type="entry name" value="TFIID-31kDa"/>
    <property type="match status" value="1"/>
</dbReference>
<dbReference type="InterPro" id="IPR009072">
    <property type="entry name" value="Histone-fold"/>
</dbReference>
<dbReference type="WBParaSite" id="EVEC_0000306801-mRNA-1">
    <property type="protein sequence ID" value="EVEC_0000306801-mRNA-1"/>
    <property type="gene ID" value="EVEC_0000306801"/>
</dbReference>
<dbReference type="GO" id="GO:0051123">
    <property type="term" value="P:RNA polymerase II preinitiation complex assembly"/>
    <property type="evidence" value="ECO:0007669"/>
    <property type="project" value="TreeGrafter"/>
</dbReference>
<keyword evidence="8" id="KW-1185">Reference proteome</keyword>
<dbReference type="Proteomes" id="UP000274131">
    <property type="component" value="Unassembled WGS sequence"/>
</dbReference>
<keyword evidence="4" id="KW-0804">Transcription</keyword>
<keyword evidence="3" id="KW-0805">Transcription regulation</keyword>
<keyword evidence="5" id="KW-0539">Nucleus</keyword>
<evidence type="ECO:0000256" key="4">
    <source>
        <dbReference type="ARBA" id="ARBA00023163"/>
    </source>
</evidence>
<organism evidence="9">
    <name type="scientific">Enterobius vermicularis</name>
    <name type="common">Human pinworm</name>
    <dbReference type="NCBI Taxonomy" id="51028"/>
    <lineage>
        <taxon>Eukaryota</taxon>
        <taxon>Metazoa</taxon>
        <taxon>Ecdysozoa</taxon>
        <taxon>Nematoda</taxon>
        <taxon>Chromadorea</taxon>
        <taxon>Rhabditida</taxon>
        <taxon>Spirurina</taxon>
        <taxon>Oxyuridomorpha</taxon>
        <taxon>Oxyuroidea</taxon>
        <taxon>Oxyuridae</taxon>
        <taxon>Enterobius</taxon>
    </lineage>
</organism>
<reference evidence="9" key="1">
    <citation type="submission" date="2017-02" db="UniProtKB">
        <authorList>
            <consortium name="WormBaseParasite"/>
        </authorList>
    </citation>
    <scope>IDENTIFICATION</scope>
</reference>
<reference evidence="7 8" key="2">
    <citation type="submission" date="2018-10" db="EMBL/GenBank/DDBJ databases">
        <authorList>
            <consortium name="Pathogen Informatics"/>
        </authorList>
    </citation>
    <scope>NUCLEOTIDE SEQUENCE [LARGE SCALE GENOMIC DNA]</scope>
</reference>
<dbReference type="GO" id="GO:0046982">
    <property type="term" value="F:protein heterodimerization activity"/>
    <property type="evidence" value="ECO:0007669"/>
    <property type="project" value="InterPro"/>
</dbReference>
<dbReference type="InterPro" id="IPR051431">
    <property type="entry name" value="TFIID_subunit_9"/>
</dbReference>
<evidence type="ECO:0000256" key="1">
    <source>
        <dbReference type="ARBA" id="ARBA00004123"/>
    </source>
</evidence>
<dbReference type="AlphaFoldDB" id="A0A0N4UZL1"/>
<evidence type="ECO:0000256" key="3">
    <source>
        <dbReference type="ARBA" id="ARBA00023015"/>
    </source>
</evidence>
<evidence type="ECO:0000256" key="5">
    <source>
        <dbReference type="ARBA" id="ARBA00023242"/>
    </source>
</evidence>
<dbReference type="CDD" id="cd07979">
    <property type="entry name" value="HFD_TAF9"/>
    <property type="match status" value="1"/>
</dbReference>
<dbReference type="InterPro" id="IPR003162">
    <property type="entry name" value="TFIID-31"/>
</dbReference>
<dbReference type="PANTHER" id="PTHR48068">
    <property type="entry name" value="TAF9 RNA POLYMERASE II, TATA BOX-BINDING PROTEIN (TBP)-ASSOCIATED FACTOR"/>
    <property type="match status" value="1"/>
</dbReference>
<feature type="region of interest" description="Disordered" evidence="6">
    <location>
        <begin position="130"/>
        <end position="153"/>
    </location>
</feature>
<accession>A0A0N4UZL1</accession>
<name>A0A0N4UZL1_ENTVE</name>
<dbReference type="STRING" id="51028.A0A0N4UZL1"/>
<sequence length="174" mass="19781">MAAVPCDAQVMQAILKEMGVVEYEPRVVSQLLEFAHRCTTEILSDARSISEHAGKKQIEESDIQFAIDNSALSWKSLGPNRQLLVELAEQKNSIPLPPIRQNYGLRLPNDRFCLVQPNMQWKGEGRLLEMSEQRSRNEKEFSGRAVESARQIKPETISNVLKRKANDDEDFDKA</sequence>
<dbReference type="SUPFAM" id="SSF47113">
    <property type="entry name" value="Histone-fold"/>
    <property type="match status" value="1"/>
</dbReference>
<evidence type="ECO:0000313" key="9">
    <source>
        <dbReference type="WBParaSite" id="EVEC_0000306801-mRNA-1"/>
    </source>
</evidence>
<protein>
    <submittedName>
        <fullName evidence="9">Transcription initiation factor TFIID subunit 9</fullName>
    </submittedName>
</protein>
<comment type="subcellular location">
    <subcellularLocation>
        <location evidence="1">Nucleus</location>
    </subcellularLocation>
</comment>
<dbReference type="GO" id="GO:0000124">
    <property type="term" value="C:SAGA complex"/>
    <property type="evidence" value="ECO:0007669"/>
    <property type="project" value="TreeGrafter"/>
</dbReference>
<evidence type="ECO:0000256" key="2">
    <source>
        <dbReference type="ARBA" id="ARBA00007646"/>
    </source>
</evidence>
<dbReference type="PANTHER" id="PTHR48068:SF4">
    <property type="entry name" value="TATA-BOX BINDING PROTEIN ASSOCIATED FACTOR 9"/>
    <property type="match status" value="1"/>
</dbReference>
<evidence type="ECO:0000256" key="6">
    <source>
        <dbReference type="SAM" id="MobiDB-lite"/>
    </source>
</evidence>
<gene>
    <name evidence="7" type="ORF">EVEC_LOCUS2776</name>
</gene>
<evidence type="ECO:0000313" key="8">
    <source>
        <dbReference type="Proteomes" id="UP000274131"/>
    </source>
</evidence>
<feature type="compositionally biased region" description="Basic and acidic residues" evidence="6">
    <location>
        <begin position="130"/>
        <end position="142"/>
    </location>
</feature>